<feature type="domain" description="HTH gntR-type" evidence="4">
    <location>
        <begin position="7"/>
        <end position="74"/>
    </location>
</feature>
<evidence type="ECO:0000256" key="2">
    <source>
        <dbReference type="ARBA" id="ARBA00023125"/>
    </source>
</evidence>
<sequence>MAKIEAKSLVDAVTERLEAAIIGGELAPGERLREQVLAAEYGISRGPLREAIRRLEGRRLLERRANIGVSVVELSPGRLSELLNVREALEGMACRLAAGCIPPSEIAELRAMLTDHAAHQEVVSGEGYYQQSGDFDFHFRIAKASRNDYLISMISGDLYDLLRLYRYKSSTMSGRAAAALAEHHAILDALDAGDPDAAEAAMRTHIRNARIHAQLAMERAEREAAAG</sequence>
<dbReference type="InterPro" id="IPR036390">
    <property type="entry name" value="WH_DNA-bd_sf"/>
</dbReference>
<keyword evidence="1" id="KW-0805">Transcription regulation</keyword>
<protein>
    <submittedName>
        <fullName evidence="5">Transcriptional regulator</fullName>
    </submittedName>
</protein>
<keyword evidence="6" id="KW-1185">Reference proteome</keyword>
<dbReference type="GO" id="GO:0003700">
    <property type="term" value="F:DNA-binding transcription factor activity"/>
    <property type="evidence" value="ECO:0007669"/>
    <property type="project" value="InterPro"/>
</dbReference>
<dbReference type="CDD" id="cd07377">
    <property type="entry name" value="WHTH_GntR"/>
    <property type="match status" value="1"/>
</dbReference>
<dbReference type="Proteomes" id="UP000612855">
    <property type="component" value="Unassembled WGS sequence"/>
</dbReference>
<keyword evidence="2" id="KW-0238">DNA-binding</keyword>
<dbReference type="SUPFAM" id="SSF46785">
    <property type="entry name" value="Winged helix' DNA-binding domain"/>
    <property type="match status" value="1"/>
</dbReference>
<proteinExistence type="predicted"/>
<evidence type="ECO:0000313" key="6">
    <source>
        <dbReference type="Proteomes" id="UP000612855"/>
    </source>
</evidence>
<dbReference type="SMART" id="SM00345">
    <property type="entry name" value="HTH_GNTR"/>
    <property type="match status" value="1"/>
</dbReference>
<dbReference type="PANTHER" id="PTHR43537:SF49">
    <property type="entry name" value="TRANSCRIPTIONAL REGULATORY PROTEIN"/>
    <property type="match status" value="1"/>
</dbReference>
<dbReference type="AlphaFoldDB" id="A0A917EJY5"/>
<dbReference type="InterPro" id="IPR000524">
    <property type="entry name" value="Tscrpt_reg_HTH_GntR"/>
</dbReference>
<dbReference type="PANTHER" id="PTHR43537">
    <property type="entry name" value="TRANSCRIPTIONAL REGULATOR, GNTR FAMILY"/>
    <property type="match status" value="1"/>
</dbReference>
<dbReference type="Pfam" id="PF00392">
    <property type="entry name" value="GntR"/>
    <property type="match status" value="1"/>
</dbReference>
<dbReference type="InterPro" id="IPR036388">
    <property type="entry name" value="WH-like_DNA-bd_sf"/>
</dbReference>
<comment type="caution">
    <text evidence="5">The sequence shown here is derived from an EMBL/GenBank/DDBJ whole genome shotgun (WGS) entry which is preliminary data.</text>
</comment>
<evidence type="ECO:0000256" key="3">
    <source>
        <dbReference type="ARBA" id="ARBA00023163"/>
    </source>
</evidence>
<dbReference type="GO" id="GO:0003677">
    <property type="term" value="F:DNA binding"/>
    <property type="evidence" value="ECO:0007669"/>
    <property type="project" value="UniProtKB-KW"/>
</dbReference>
<dbReference type="Gene3D" id="1.10.10.10">
    <property type="entry name" value="Winged helix-like DNA-binding domain superfamily/Winged helix DNA-binding domain"/>
    <property type="match status" value="1"/>
</dbReference>
<evidence type="ECO:0000313" key="5">
    <source>
        <dbReference type="EMBL" id="GGE51169.1"/>
    </source>
</evidence>
<gene>
    <name evidence="5" type="ORF">GCM10011360_42650</name>
</gene>
<dbReference type="Gene3D" id="1.20.120.530">
    <property type="entry name" value="GntR ligand-binding domain-like"/>
    <property type="match status" value="1"/>
</dbReference>
<dbReference type="SUPFAM" id="SSF48008">
    <property type="entry name" value="GntR ligand-binding domain-like"/>
    <property type="match status" value="1"/>
</dbReference>
<organism evidence="5 6">
    <name type="scientific">Primorskyibacter flagellatus</name>
    <dbReference type="NCBI Taxonomy" id="1387277"/>
    <lineage>
        <taxon>Bacteria</taxon>
        <taxon>Pseudomonadati</taxon>
        <taxon>Pseudomonadota</taxon>
        <taxon>Alphaproteobacteria</taxon>
        <taxon>Rhodobacterales</taxon>
        <taxon>Roseobacteraceae</taxon>
        <taxon>Primorskyibacter</taxon>
    </lineage>
</organism>
<dbReference type="SMART" id="SM00895">
    <property type="entry name" value="FCD"/>
    <property type="match status" value="1"/>
</dbReference>
<dbReference type="InterPro" id="IPR011711">
    <property type="entry name" value="GntR_C"/>
</dbReference>
<dbReference type="EMBL" id="BMFJ01000004">
    <property type="protein sequence ID" value="GGE51169.1"/>
    <property type="molecule type" value="Genomic_DNA"/>
</dbReference>
<accession>A0A917EJY5</accession>
<evidence type="ECO:0000259" key="4">
    <source>
        <dbReference type="PROSITE" id="PS50949"/>
    </source>
</evidence>
<dbReference type="Pfam" id="PF07729">
    <property type="entry name" value="FCD"/>
    <property type="match status" value="1"/>
</dbReference>
<evidence type="ECO:0000256" key="1">
    <source>
        <dbReference type="ARBA" id="ARBA00023015"/>
    </source>
</evidence>
<name>A0A917EJY5_9RHOB</name>
<keyword evidence="3" id="KW-0804">Transcription</keyword>
<reference evidence="6" key="1">
    <citation type="journal article" date="2019" name="Int. J. Syst. Evol. Microbiol.">
        <title>The Global Catalogue of Microorganisms (GCM) 10K type strain sequencing project: providing services to taxonomists for standard genome sequencing and annotation.</title>
        <authorList>
            <consortium name="The Broad Institute Genomics Platform"/>
            <consortium name="The Broad Institute Genome Sequencing Center for Infectious Disease"/>
            <person name="Wu L."/>
            <person name="Ma J."/>
        </authorList>
    </citation>
    <scope>NUCLEOTIDE SEQUENCE [LARGE SCALE GENOMIC DNA]</scope>
    <source>
        <strain evidence="6">CGMCC 1.12664</strain>
    </source>
</reference>
<dbReference type="PROSITE" id="PS50949">
    <property type="entry name" value="HTH_GNTR"/>
    <property type="match status" value="1"/>
</dbReference>
<dbReference type="InterPro" id="IPR008920">
    <property type="entry name" value="TF_FadR/GntR_C"/>
</dbReference>
<dbReference type="RefSeq" id="WP_188479751.1">
    <property type="nucleotide sequence ID" value="NZ_BMFJ01000004.1"/>
</dbReference>